<comment type="catalytic activity">
    <reaction evidence="15 18">
        <text>alpha-D-glucosamine 1-phosphate + acetyl-CoA = N-acetyl-alpha-D-glucosamine 1-phosphate + CoA + H(+)</text>
        <dbReference type="Rhea" id="RHEA:13725"/>
        <dbReference type="ChEBI" id="CHEBI:15378"/>
        <dbReference type="ChEBI" id="CHEBI:57287"/>
        <dbReference type="ChEBI" id="CHEBI:57288"/>
        <dbReference type="ChEBI" id="CHEBI:57776"/>
        <dbReference type="ChEBI" id="CHEBI:58516"/>
        <dbReference type="EC" id="2.3.1.157"/>
    </reaction>
</comment>
<evidence type="ECO:0000256" key="17">
    <source>
        <dbReference type="ARBA" id="ARBA00049628"/>
    </source>
</evidence>
<keyword evidence="22" id="KW-1185">Reference proteome</keyword>
<feature type="binding site" evidence="18">
    <location>
        <position position="79"/>
    </location>
    <ligand>
        <name>UDP-N-acetyl-alpha-D-glucosamine</name>
        <dbReference type="ChEBI" id="CHEBI:57705"/>
    </ligand>
</feature>
<evidence type="ECO:0000256" key="14">
    <source>
        <dbReference type="ARBA" id="ARBA00023316"/>
    </source>
</evidence>
<feature type="binding site" evidence="18">
    <location>
        <begin position="404"/>
        <end position="405"/>
    </location>
    <ligand>
        <name>acetyl-CoA</name>
        <dbReference type="ChEBI" id="CHEBI:57288"/>
    </ligand>
</feature>
<evidence type="ECO:0000256" key="2">
    <source>
        <dbReference type="ARBA" id="ARBA00007707"/>
    </source>
</evidence>
<comment type="catalytic activity">
    <reaction evidence="16 18">
        <text>N-acetyl-alpha-D-glucosamine 1-phosphate + UTP + H(+) = UDP-N-acetyl-alpha-D-glucosamine + diphosphate</text>
        <dbReference type="Rhea" id="RHEA:13509"/>
        <dbReference type="ChEBI" id="CHEBI:15378"/>
        <dbReference type="ChEBI" id="CHEBI:33019"/>
        <dbReference type="ChEBI" id="CHEBI:46398"/>
        <dbReference type="ChEBI" id="CHEBI:57705"/>
        <dbReference type="ChEBI" id="CHEBI:57776"/>
        <dbReference type="EC" id="2.7.7.23"/>
    </reaction>
</comment>
<keyword evidence="12 18" id="KW-0511">Multifunctional enzyme</keyword>
<name>A0A542XEM5_9MICO</name>
<keyword evidence="14 18" id="KW-0961">Cell wall biogenesis/degradation</keyword>
<proteinExistence type="inferred from homology"/>
<sequence>MSTVRPAAVIVLAAGDGTRMKSDLNKMLHTIGGHPLVGHAMRAADATGAEHLVGVVRAQRDAVAEAIAVAAERAAIADQDDVKGTGRAAECGLELLPGDLQGTVLVTYGDTPLLTAATLLQLTAEHEAAGNAVTVLTAEVIDATGYGRVLRAPDGSLAEIIEHKDALAARESGDEVRGRALEINEINSGIYAFDVSVLRASLAQVTSENAQGEKYLTDVPAIARAAGGKVAAHLVDDPWEIEGVNDKVQLARLGRELNRRTLERLMRENGAIVVDPATTWVDTDVSIGRDTVVHPDTQLLGATTIGAGCEIGPSTTLKDTEVQDGASVVRTHGELALVGPGATVGPWAYLRPGTELGGKGKIGTFVETKNARIGEGSKVPHLSYIGDATIGRGSNIGAASVTVNYDGVNKHQTTIGDNVRMGSDNMYVAPVTVGDGAGSGAGAVIRKDVPPGALAISVAPQRNIERWALDKRPGTAQAEAAEAALAQQDPSETDEGGRA</sequence>
<dbReference type="InterPro" id="IPR005882">
    <property type="entry name" value="Bifunctional_GlmU"/>
</dbReference>
<dbReference type="Pfam" id="PF00132">
    <property type="entry name" value="Hexapep"/>
    <property type="match status" value="1"/>
</dbReference>
<feature type="binding site" evidence="18">
    <location>
        <begin position="12"/>
        <end position="15"/>
    </location>
    <ligand>
        <name>UDP-N-acetyl-alpha-D-glucosamine</name>
        <dbReference type="ChEBI" id="CHEBI:57705"/>
    </ligand>
</feature>
<feature type="binding site" evidence="18">
    <location>
        <position position="369"/>
    </location>
    <ligand>
        <name>UDP-N-acetyl-alpha-D-glucosamine</name>
        <dbReference type="ChEBI" id="CHEBI:57705"/>
    </ligand>
</feature>
<keyword evidence="13 18" id="KW-0012">Acyltransferase</keyword>
<evidence type="ECO:0000256" key="18">
    <source>
        <dbReference type="HAMAP-Rule" id="MF_01631"/>
    </source>
</evidence>
<evidence type="ECO:0000256" key="9">
    <source>
        <dbReference type="ARBA" id="ARBA00022842"/>
    </source>
</evidence>
<feature type="binding site" evidence="18">
    <location>
        <position position="162"/>
    </location>
    <ligand>
        <name>UDP-N-acetyl-alpha-D-glucosamine</name>
        <dbReference type="ChEBI" id="CHEBI:57705"/>
    </ligand>
</feature>
<dbReference type="GO" id="GO:0000287">
    <property type="term" value="F:magnesium ion binding"/>
    <property type="evidence" value="ECO:0007669"/>
    <property type="project" value="UniProtKB-UniRule"/>
</dbReference>
<evidence type="ECO:0000256" key="8">
    <source>
        <dbReference type="ARBA" id="ARBA00022737"/>
    </source>
</evidence>
<dbReference type="CDD" id="cd02540">
    <property type="entry name" value="GT2_GlmU_N_bac"/>
    <property type="match status" value="1"/>
</dbReference>
<dbReference type="GO" id="GO:0016020">
    <property type="term" value="C:membrane"/>
    <property type="evidence" value="ECO:0007669"/>
    <property type="project" value="GOC"/>
</dbReference>
<accession>A0A542XEM5</accession>
<dbReference type="EMBL" id="VFOK01000001">
    <property type="protein sequence ID" value="TQL34274.1"/>
    <property type="molecule type" value="Genomic_DNA"/>
</dbReference>
<comment type="subunit">
    <text evidence="18">Homotrimer.</text>
</comment>
<comment type="subcellular location">
    <subcellularLocation>
        <location evidence="1 18">Cytoplasm</location>
    </subcellularLocation>
</comment>
<dbReference type="GO" id="GO:0008360">
    <property type="term" value="P:regulation of cell shape"/>
    <property type="evidence" value="ECO:0007669"/>
    <property type="project" value="UniProtKB-KW"/>
</dbReference>
<feature type="binding site" evidence="18">
    <location>
        <position position="187"/>
    </location>
    <ligand>
        <name>UDP-N-acetyl-alpha-D-glucosamine</name>
        <dbReference type="ChEBI" id="CHEBI:57705"/>
    </ligand>
</feature>
<keyword evidence="8 18" id="KW-0677">Repeat</keyword>
<dbReference type="InterPro" id="IPR029044">
    <property type="entry name" value="Nucleotide-diphossugar_trans"/>
</dbReference>
<feature type="binding site" evidence="18">
    <location>
        <position position="245"/>
    </location>
    <ligand>
        <name>UDP-N-acetyl-alpha-D-glucosamine</name>
        <dbReference type="ChEBI" id="CHEBI:57705"/>
    </ligand>
</feature>
<keyword evidence="10 18" id="KW-0133">Cell shape</keyword>
<dbReference type="UniPathway" id="UPA00973"/>
<feature type="binding site" evidence="18">
    <location>
        <position position="110"/>
    </location>
    <ligand>
        <name>Mg(2+)</name>
        <dbReference type="ChEBI" id="CHEBI:18420"/>
    </ligand>
</feature>
<feature type="binding site" evidence="18">
    <location>
        <position position="147"/>
    </location>
    <ligand>
        <name>UDP-N-acetyl-alpha-D-glucosamine</name>
        <dbReference type="ChEBI" id="CHEBI:57705"/>
    </ligand>
</feature>
<feature type="region of interest" description="Disordered" evidence="19">
    <location>
        <begin position="470"/>
        <end position="499"/>
    </location>
</feature>
<feature type="binding site" evidence="18">
    <location>
        <position position="395"/>
    </location>
    <ligand>
        <name>UDP-N-acetyl-alpha-D-glucosamine</name>
        <dbReference type="ChEBI" id="CHEBI:57705"/>
    </ligand>
</feature>
<evidence type="ECO:0000313" key="21">
    <source>
        <dbReference type="EMBL" id="TQL34274.1"/>
    </source>
</evidence>
<dbReference type="Gene3D" id="3.90.550.10">
    <property type="entry name" value="Spore Coat Polysaccharide Biosynthesis Protein SpsA, Chain A"/>
    <property type="match status" value="1"/>
</dbReference>
<organism evidence="21 22">
    <name type="scientific">Barrientosiimonas humi</name>
    <dbReference type="NCBI Taxonomy" id="999931"/>
    <lineage>
        <taxon>Bacteria</taxon>
        <taxon>Bacillati</taxon>
        <taxon>Actinomycetota</taxon>
        <taxon>Actinomycetes</taxon>
        <taxon>Micrococcales</taxon>
        <taxon>Dermacoccaceae</taxon>
        <taxon>Barrientosiimonas</taxon>
    </lineage>
</organism>
<dbReference type="NCBIfam" id="TIGR01173">
    <property type="entry name" value="glmU"/>
    <property type="match status" value="1"/>
</dbReference>
<dbReference type="GO" id="GO:0009252">
    <property type="term" value="P:peptidoglycan biosynthetic process"/>
    <property type="evidence" value="ECO:0007669"/>
    <property type="project" value="UniProtKB-UniRule"/>
</dbReference>
<dbReference type="GO" id="GO:0003977">
    <property type="term" value="F:UDP-N-acetylglucosamine diphosphorylase activity"/>
    <property type="evidence" value="ECO:0007669"/>
    <property type="project" value="UniProtKB-UniRule"/>
</dbReference>
<comment type="similarity">
    <text evidence="2 18">In the C-terminal section; belongs to the transferase hexapeptide repeat family.</text>
</comment>
<evidence type="ECO:0000256" key="15">
    <source>
        <dbReference type="ARBA" id="ARBA00048247"/>
    </source>
</evidence>
<evidence type="ECO:0000313" key="22">
    <source>
        <dbReference type="Proteomes" id="UP000318336"/>
    </source>
</evidence>
<dbReference type="CDD" id="cd03353">
    <property type="entry name" value="LbH_GlmU_C"/>
    <property type="match status" value="1"/>
</dbReference>
<evidence type="ECO:0000256" key="7">
    <source>
        <dbReference type="ARBA" id="ARBA00022723"/>
    </source>
</evidence>
<evidence type="ECO:0000256" key="1">
    <source>
        <dbReference type="ARBA" id="ARBA00004496"/>
    </source>
</evidence>
<evidence type="ECO:0000256" key="5">
    <source>
        <dbReference type="ARBA" id="ARBA00022679"/>
    </source>
</evidence>
<dbReference type="InterPro" id="IPR011004">
    <property type="entry name" value="Trimer_LpxA-like_sf"/>
</dbReference>
<dbReference type="NCBIfam" id="NF010932">
    <property type="entry name" value="PRK14352.1"/>
    <property type="match status" value="1"/>
</dbReference>
<keyword evidence="9 18" id="KW-0460">Magnesium</keyword>
<dbReference type="Pfam" id="PF12804">
    <property type="entry name" value="NTP_transf_3"/>
    <property type="match status" value="1"/>
</dbReference>
<dbReference type="InterPro" id="IPR050065">
    <property type="entry name" value="GlmU-like"/>
</dbReference>
<feature type="binding site" evidence="18">
    <location>
        <begin position="108"/>
        <end position="110"/>
    </location>
    <ligand>
        <name>UDP-N-acetyl-alpha-D-glucosamine</name>
        <dbReference type="ChEBI" id="CHEBI:57705"/>
    </ligand>
</feature>
<keyword evidence="5 18" id="KW-0808">Transferase</keyword>
<evidence type="ECO:0000256" key="3">
    <source>
        <dbReference type="ARBA" id="ARBA00007947"/>
    </source>
</evidence>
<feature type="region of interest" description="N-acetyltransferase" evidence="18">
    <location>
        <begin position="270"/>
        <end position="499"/>
    </location>
</feature>
<dbReference type="GO" id="GO:0005737">
    <property type="term" value="C:cytoplasm"/>
    <property type="evidence" value="ECO:0007669"/>
    <property type="project" value="UniProtKB-SubCell"/>
</dbReference>
<feature type="active site" description="Proton acceptor" evidence="18">
    <location>
        <position position="381"/>
    </location>
</feature>
<dbReference type="PANTHER" id="PTHR43584:SF3">
    <property type="entry name" value="BIFUNCTIONAL PROTEIN GLMU"/>
    <property type="match status" value="1"/>
</dbReference>
<comment type="caution">
    <text evidence="21">The sequence shown here is derived from an EMBL/GenBank/DDBJ whole genome shotgun (WGS) entry which is preliminary data.</text>
</comment>
<feature type="binding site" evidence="18">
    <location>
        <begin position="84"/>
        <end position="85"/>
    </location>
    <ligand>
        <name>UDP-N-acetyl-alpha-D-glucosamine</name>
        <dbReference type="ChEBI" id="CHEBI:57705"/>
    </ligand>
</feature>
<gene>
    <name evidence="18" type="primary">glmU</name>
    <name evidence="21" type="ORF">FB554_2438</name>
</gene>
<dbReference type="PANTHER" id="PTHR43584">
    <property type="entry name" value="NUCLEOTIDYL TRANSFERASE"/>
    <property type="match status" value="1"/>
</dbReference>
<dbReference type="UniPathway" id="UPA00113">
    <property type="reaction ID" value="UER00532"/>
</dbReference>
<feature type="binding site" evidence="18">
    <location>
        <position position="245"/>
    </location>
    <ligand>
        <name>Mg(2+)</name>
        <dbReference type="ChEBI" id="CHEBI:18420"/>
    </ligand>
</feature>
<dbReference type="OrthoDB" id="9775031at2"/>
<dbReference type="InterPro" id="IPR025877">
    <property type="entry name" value="MobA-like_NTP_Trfase"/>
</dbReference>
<feature type="binding site" evidence="18">
    <location>
        <position position="26"/>
    </location>
    <ligand>
        <name>UDP-N-acetyl-alpha-D-glucosamine</name>
        <dbReference type="ChEBI" id="CHEBI:57705"/>
    </ligand>
</feature>
<comment type="similarity">
    <text evidence="3 18">In the N-terminal section; belongs to the N-acetylglucosamine-1-phosphate uridyltransferase family.</text>
</comment>
<evidence type="ECO:0000256" key="12">
    <source>
        <dbReference type="ARBA" id="ARBA00023268"/>
    </source>
</evidence>
<dbReference type="GO" id="GO:0009245">
    <property type="term" value="P:lipid A biosynthetic process"/>
    <property type="evidence" value="ECO:0007669"/>
    <property type="project" value="UniProtKB-UniRule"/>
</dbReference>
<feature type="domain" description="MobA-like NTP transferase" evidence="20">
    <location>
        <begin position="9"/>
        <end position="139"/>
    </location>
</feature>
<evidence type="ECO:0000256" key="11">
    <source>
        <dbReference type="ARBA" id="ARBA00022984"/>
    </source>
</evidence>
<keyword evidence="7 18" id="KW-0479">Metal-binding</keyword>
<dbReference type="SUPFAM" id="SSF53448">
    <property type="entry name" value="Nucleotide-diphospho-sugar transferases"/>
    <property type="match status" value="1"/>
</dbReference>
<dbReference type="Proteomes" id="UP000318336">
    <property type="component" value="Unassembled WGS sequence"/>
</dbReference>
<reference evidence="21 22" key="1">
    <citation type="submission" date="2019-06" db="EMBL/GenBank/DDBJ databases">
        <title>Sequencing the genomes of 1000 actinobacteria strains.</title>
        <authorList>
            <person name="Klenk H.-P."/>
        </authorList>
    </citation>
    <scope>NUCLEOTIDE SEQUENCE [LARGE SCALE GENOMIC DNA]</scope>
    <source>
        <strain evidence="21 22">DSM 24617</strain>
    </source>
</reference>
<dbReference type="AlphaFoldDB" id="A0A542XEM5"/>
<feature type="binding site" evidence="18">
    <location>
        <position position="398"/>
    </location>
    <ligand>
        <name>acetyl-CoA</name>
        <dbReference type="ChEBI" id="CHEBI:57288"/>
    </ligand>
</feature>
<evidence type="ECO:0000256" key="19">
    <source>
        <dbReference type="SAM" id="MobiDB-lite"/>
    </source>
</evidence>
<comment type="function">
    <text evidence="17 18">Catalyzes the last two sequential reactions in the de novo biosynthetic pathway for UDP-N-acetylglucosamine (UDP-GlcNAc). The C-terminal domain catalyzes the transfer of acetyl group from acetyl coenzyme A to glucosamine-1-phosphate (GlcN-1-P) to produce N-acetylglucosamine-1-phosphate (GlcNAc-1-P), which is converted into UDP-GlcNAc by the transfer of uridine 5-monophosphate (from uridine 5-triphosphate), a reaction catalyzed by the N-terminal domain.</text>
</comment>
<dbReference type="EC" id="2.7.7.23" evidence="18"/>
<comment type="pathway">
    <text evidence="18">Bacterial outer membrane biogenesis; LPS lipid A biosynthesis.</text>
</comment>
<dbReference type="GO" id="GO:0006048">
    <property type="term" value="P:UDP-N-acetylglucosamine biosynthetic process"/>
    <property type="evidence" value="ECO:0007669"/>
    <property type="project" value="UniProtKB-UniPathway"/>
</dbReference>
<dbReference type="RefSeq" id="WP_142006425.1">
    <property type="nucleotide sequence ID" value="NZ_CAJTBP010000001.1"/>
</dbReference>
<keyword evidence="11 18" id="KW-0573">Peptidoglycan synthesis</keyword>
<keyword evidence="4 18" id="KW-0963">Cytoplasm</keyword>
<dbReference type="InterPro" id="IPR001451">
    <property type="entry name" value="Hexapep"/>
</dbReference>
<evidence type="ECO:0000256" key="13">
    <source>
        <dbReference type="ARBA" id="ARBA00023315"/>
    </source>
</evidence>
<evidence type="ECO:0000259" key="20">
    <source>
        <dbReference type="Pfam" id="PF12804"/>
    </source>
</evidence>
<keyword evidence="6 18" id="KW-0548">Nucleotidyltransferase</keyword>
<feature type="compositionally biased region" description="Low complexity" evidence="19">
    <location>
        <begin position="476"/>
        <end position="488"/>
    </location>
</feature>
<evidence type="ECO:0000256" key="10">
    <source>
        <dbReference type="ARBA" id="ARBA00022960"/>
    </source>
</evidence>
<comment type="pathway">
    <text evidence="18">Nucleotide-sugar biosynthesis; UDP-N-acetyl-alpha-D-glucosamine biosynthesis; N-acetyl-alpha-D-glucosamine 1-phosphate from alpha-D-glucosamine 6-phosphate (route II): step 2/2.</text>
</comment>
<dbReference type="GO" id="GO:0000902">
    <property type="term" value="P:cell morphogenesis"/>
    <property type="evidence" value="ECO:0007669"/>
    <property type="project" value="UniProtKB-UniRule"/>
</dbReference>
<feature type="binding site" evidence="18">
    <location>
        <position position="441"/>
    </location>
    <ligand>
        <name>acetyl-CoA</name>
        <dbReference type="ChEBI" id="CHEBI:57288"/>
    </ligand>
</feature>
<evidence type="ECO:0000256" key="4">
    <source>
        <dbReference type="ARBA" id="ARBA00022490"/>
    </source>
</evidence>
<dbReference type="SUPFAM" id="SSF51161">
    <property type="entry name" value="Trimeric LpxA-like enzymes"/>
    <property type="match status" value="1"/>
</dbReference>
<feature type="binding site" evidence="18">
    <location>
        <position position="384"/>
    </location>
    <ligand>
        <name>UDP-N-acetyl-alpha-D-glucosamine</name>
        <dbReference type="ChEBI" id="CHEBI:57705"/>
    </ligand>
</feature>
<comment type="pathway">
    <text evidence="18">Nucleotide-sugar biosynthesis; UDP-N-acetyl-alpha-D-glucosamine biosynthesis; UDP-N-acetyl-alpha-D-glucosamine from N-acetyl-alpha-D-glucosamine 1-phosphate: step 1/1.</text>
</comment>
<dbReference type="Gene3D" id="2.160.10.10">
    <property type="entry name" value="Hexapeptide repeat proteins"/>
    <property type="match status" value="1"/>
</dbReference>
<feature type="binding site" evidence="18">
    <location>
        <position position="351"/>
    </location>
    <ligand>
        <name>UDP-N-acetyl-alpha-D-glucosamine</name>
        <dbReference type="ChEBI" id="CHEBI:57705"/>
    </ligand>
</feature>
<dbReference type="GO" id="GO:0071555">
    <property type="term" value="P:cell wall organization"/>
    <property type="evidence" value="ECO:0007669"/>
    <property type="project" value="UniProtKB-KW"/>
</dbReference>
<dbReference type="EC" id="2.3.1.157" evidence="18"/>
<protein>
    <recommendedName>
        <fullName evidence="18">Bifunctional protein GlmU</fullName>
    </recommendedName>
    <domain>
        <recommendedName>
            <fullName evidence="18">UDP-N-acetylglucosamine pyrophosphorylase</fullName>
            <ecNumber evidence="18">2.7.7.23</ecNumber>
        </recommendedName>
        <alternativeName>
            <fullName evidence="18">N-acetylglucosamine-1-phosphate uridyltransferase</fullName>
        </alternativeName>
    </domain>
    <domain>
        <recommendedName>
            <fullName evidence="18">Glucosamine-1-phosphate N-acetyltransferase</fullName>
            <ecNumber evidence="18">2.3.1.157</ecNumber>
        </recommendedName>
    </domain>
</protein>
<dbReference type="InterPro" id="IPR038009">
    <property type="entry name" value="GlmU_C_LbH"/>
</dbReference>
<feature type="binding site" evidence="18">
    <location>
        <position position="423"/>
    </location>
    <ligand>
        <name>acetyl-CoA</name>
        <dbReference type="ChEBI" id="CHEBI:57288"/>
    </ligand>
</feature>
<evidence type="ECO:0000256" key="16">
    <source>
        <dbReference type="ARBA" id="ARBA00048493"/>
    </source>
</evidence>
<dbReference type="GO" id="GO:0019134">
    <property type="term" value="F:glucosamine-1-phosphate N-acetyltransferase activity"/>
    <property type="evidence" value="ECO:0007669"/>
    <property type="project" value="UniProtKB-UniRule"/>
</dbReference>
<comment type="cofactor">
    <cofactor evidence="18">
        <name>Mg(2+)</name>
        <dbReference type="ChEBI" id="CHEBI:18420"/>
    </cofactor>
    <text evidence="18">Binds 1 Mg(2+) ion per subunit.</text>
</comment>
<feature type="region of interest" description="Pyrophosphorylase" evidence="18">
    <location>
        <begin position="1"/>
        <end position="247"/>
    </location>
</feature>
<dbReference type="HAMAP" id="MF_01631">
    <property type="entry name" value="GlmU"/>
    <property type="match status" value="1"/>
</dbReference>
<evidence type="ECO:0000256" key="6">
    <source>
        <dbReference type="ARBA" id="ARBA00022695"/>
    </source>
</evidence>
<comment type="caution">
    <text evidence="18">Lacks conserved residue(s) required for the propagation of feature annotation.</text>
</comment>